<keyword evidence="4" id="KW-1185">Reference proteome</keyword>
<feature type="compositionally biased region" description="Basic and acidic residues" evidence="2">
    <location>
        <begin position="397"/>
        <end position="409"/>
    </location>
</feature>
<feature type="region of interest" description="Disordered" evidence="2">
    <location>
        <begin position="350"/>
        <end position="409"/>
    </location>
</feature>
<reference evidence="3" key="1">
    <citation type="journal article" date="2010" name="Science">
        <title>Plasticity of animal genome architecture unmasked by rapid evolution of a pelagic tunicate.</title>
        <authorList>
            <person name="Denoeud F."/>
            <person name="Henriet S."/>
            <person name="Mungpakdee S."/>
            <person name="Aury J.M."/>
            <person name="Da Silva C."/>
            <person name="Brinkmann H."/>
            <person name="Mikhaleva J."/>
            <person name="Olsen L.C."/>
            <person name="Jubin C."/>
            <person name="Canestro C."/>
            <person name="Bouquet J.M."/>
            <person name="Danks G."/>
            <person name="Poulain J."/>
            <person name="Campsteijn C."/>
            <person name="Adamski M."/>
            <person name="Cross I."/>
            <person name="Yadetie F."/>
            <person name="Muffato M."/>
            <person name="Louis A."/>
            <person name="Butcher S."/>
            <person name="Tsagkogeorga G."/>
            <person name="Konrad A."/>
            <person name="Singh S."/>
            <person name="Jensen M.F."/>
            <person name="Cong E.H."/>
            <person name="Eikeseth-Otteraa H."/>
            <person name="Noel B."/>
            <person name="Anthouard V."/>
            <person name="Porcel B.M."/>
            <person name="Kachouri-Lafond R."/>
            <person name="Nishino A."/>
            <person name="Ugolini M."/>
            <person name="Chourrout P."/>
            <person name="Nishida H."/>
            <person name="Aasland R."/>
            <person name="Huzurbazar S."/>
            <person name="Westhof E."/>
            <person name="Delsuc F."/>
            <person name="Lehrach H."/>
            <person name="Reinhardt R."/>
            <person name="Weissenbach J."/>
            <person name="Roy S.W."/>
            <person name="Artiguenave F."/>
            <person name="Postlethwait J.H."/>
            <person name="Manak J.R."/>
            <person name="Thompson E.M."/>
            <person name="Jaillon O."/>
            <person name="Du Pasquier L."/>
            <person name="Boudinot P."/>
            <person name="Liberles D.A."/>
            <person name="Volff J.N."/>
            <person name="Philippe H."/>
            <person name="Lenhard B."/>
            <person name="Roest Crollius H."/>
            <person name="Wincker P."/>
            <person name="Chourrout D."/>
        </authorList>
    </citation>
    <scope>NUCLEOTIDE SEQUENCE [LARGE SCALE GENOMIC DNA]</scope>
</reference>
<proteinExistence type="predicted"/>
<feature type="coiled-coil region" evidence="1">
    <location>
        <begin position="52"/>
        <end position="79"/>
    </location>
</feature>
<organism evidence="3">
    <name type="scientific">Oikopleura dioica</name>
    <name type="common">Tunicate</name>
    <dbReference type="NCBI Taxonomy" id="34765"/>
    <lineage>
        <taxon>Eukaryota</taxon>
        <taxon>Metazoa</taxon>
        <taxon>Chordata</taxon>
        <taxon>Tunicata</taxon>
        <taxon>Appendicularia</taxon>
        <taxon>Copelata</taxon>
        <taxon>Oikopleuridae</taxon>
        <taxon>Oikopleura</taxon>
    </lineage>
</organism>
<feature type="compositionally biased region" description="Basic residues" evidence="2">
    <location>
        <begin position="364"/>
        <end position="374"/>
    </location>
</feature>
<dbReference type="EMBL" id="FN653036">
    <property type="protein sequence ID" value="CBY09333.1"/>
    <property type="molecule type" value="Genomic_DNA"/>
</dbReference>
<keyword evidence="1" id="KW-0175">Coiled coil</keyword>
<evidence type="ECO:0000313" key="4">
    <source>
        <dbReference type="Proteomes" id="UP000001307"/>
    </source>
</evidence>
<protein>
    <submittedName>
        <fullName evidence="3">Uncharacterized protein</fullName>
    </submittedName>
</protein>
<evidence type="ECO:0000256" key="1">
    <source>
        <dbReference type="SAM" id="Coils"/>
    </source>
</evidence>
<dbReference type="AlphaFoldDB" id="E4XCK8"/>
<dbReference type="Proteomes" id="UP000001307">
    <property type="component" value="Unassembled WGS sequence"/>
</dbReference>
<gene>
    <name evidence="3" type="ORF">GSOID_T00007880001</name>
</gene>
<dbReference type="InParanoid" id="E4XCK8"/>
<feature type="compositionally biased region" description="Polar residues" evidence="2">
    <location>
        <begin position="352"/>
        <end position="363"/>
    </location>
</feature>
<evidence type="ECO:0000313" key="3">
    <source>
        <dbReference type="EMBL" id="CBY09333.1"/>
    </source>
</evidence>
<name>E4XCK8_OIKDI</name>
<accession>E4XCK8</accession>
<evidence type="ECO:0000256" key="2">
    <source>
        <dbReference type="SAM" id="MobiDB-lite"/>
    </source>
</evidence>
<sequence length="409" mass="47335">MIRNFAPLKPTAGSSRQTLSLAASDIQYPISKAQHEIIQAELMKDTEYEFFANEIKEDAKRLLDNVAEIKRNLEKITKIQAKRSAIEDIQMALARGEVLHYEDQAIWDEGEDRISAELSEKKEFDRKLRKEKLEIRSMLERNKTDLQRYCLQTLQKTYSFEQAGRYYKIGRGKSATQKIVGIKIKLAAVDLVQPMGESLREVGRDFRDLITDQTRLRKLDYAEALKIVVRYEKAVEPHHKDLPSIQEALKIMRDNPKLSRFEWCQAVRALCDETLQIDFVKTVDQITATEEGNMDMSNSLNADTEFIQLMQQQRSLPQQRAKLAKEFNQARSYFSKEEHEKFGALVPAAPKNSFQHGQKQNRPNNKRGGKKHHNSNQQKHFQKTKDAGPPPKKSFKKNKEGFRPVSDQK</sequence>